<dbReference type="EMBL" id="CP088280">
    <property type="protein sequence ID" value="UGX93510.1"/>
    <property type="molecule type" value="Genomic_DNA"/>
</dbReference>
<proteinExistence type="predicted"/>
<dbReference type="RefSeq" id="WP_166347262.1">
    <property type="nucleotide sequence ID" value="NZ_CP088280.1"/>
</dbReference>
<dbReference type="Gene3D" id="3.10.28.10">
    <property type="entry name" value="Homing endonucleases"/>
    <property type="match status" value="1"/>
</dbReference>
<dbReference type="EMBL" id="JACBFH010000001">
    <property type="protein sequence ID" value="NYY90459.1"/>
    <property type="molecule type" value="Genomic_DNA"/>
</dbReference>
<dbReference type="InterPro" id="IPR004860">
    <property type="entry name" value="LAGLIDADG_dom"/>
</dbReference>
<feature type="domain" description="Homing endonuclease LAGLIDADG" evidence="2">
    <location>
        <begin position="61"/>
        <end position="136"/>
    </location>
</feature>
<accession>A0A7Z0Q9V1</accession>
<dbReference type="SUPFAM" id="SSF55608">
    <property type="entry name" value="Homing endonucleases"/>
    <property type="match status" value="1"/>
</dbReference>
<dbReference type="InterPro" id="IPR027434">
    <property type="entry name" value="Homing_endonucl"/>
</dbReference>
<evidence type="ECO:0000259" key="2">
    <source>
        <dbReference type="Pfam" id="PF14528"/>
    </source>
</evidence>
<evidence type="ECO:0000313" key="3">
    <source>
        <dbReference type="EMBL" id="NYY90459.1"/>
    </source>
</evidence>
<evidence type="ECO:0000313" key="5">
    <source>
        <dbReference type="Proteomes" id="UP000564836"/>
    </source>
</evidence>
<evidence type="ECO:0000313" key="4">
    <source>
        <dbReference type="EMBL" id="UGX93510.1"/>
    </source>
</evidence>
<name>A0A7Z0Q9V1_9BRAD</name>
<keyword evidence="3" id="KW-0255">Endonuclease</keyword>
<dbReference type="Proteomes" id="UP000564836">
    <property type="component" value="Chromosome"/>
</dbReference>
<protein>
    <submittedName>
        <fullName evidence="3">LAGLIDADG family homing endonuclease</fullName>
    </submittedName>
</protein>
<dbReference type="GO" id="GO:0004519">
    <property type="term" value="F:endonuclease activity"/>
    <property type="evidence" value="ECO:0007669"/>
    <property type="project" value="UniProtKB-KW"/>
</dbReference>
<dbReference type="Pfam" id="PF14528">
    <property type="entry name" value="LAGLIDADG_3"/>
    <property type="match status" value="1"/>
</dbReference>
<gene>
    <name evidence="4" type="ORF">G6321_00049305</name>
    <name evidence="3" type="ORF">G6321_19100</name>
</gene>
<keyword evidence="3" id="KW-0378">Hydrolase</keyword>
<dbReference type="AlphaFoldDB" id="A0A7Z0Q9V1"/>
<sequence>MTGASKRQKAAQAHQPSEAEWQLAQNNFLQREDRRRRAEARWRGAASKRLGPEAYALVELGWAAGFWDGEGHGSASQRGGEFNCSLDQEDRVLLERLQSALGGIGKISKLRRRRSKGGKLQFIYTYRISNQRDLESVWLLIGLHLGPAKRDQFARTLSVPIVTLLRNEKALPKTVTSATVGRRKTLR</sequence>
<feature type="region of interest" description="Disordered" evidence="1">
    <location>
        <begin position="1"/>
        <end position="26"/>
    </location>
</feature>
<reference evidence="4 5" key="3">
    <citation type="journal article" date="2022" name="Int. J. Syst. Evol. Microbiol.">
        <title>Strains of Bradyrhizobium barranii sp. nov. associated with legumes native to Canada are symbionts of soybeans and belong to different subspecies (subsp. barranii subsp. nov. and subsp. apii subsp. nov.) and symbiovars (sv. glycinearum and sv. septentrionale).</title>
        <authorList>
            <person name="Bromfield E.S.P."/>
            <person name="Cloutier S."/>
            <person name="Wasai-Hara S."/>
            <person name="Minamisawa K."/>
        </authorList>
    </citation>
    <scope>NUCLEOTIDE SEQUENCE [LARGE SCALE GENOMIC DNA]</scope>
    <source>
        <strain evidence="4 5">323S2</strain>
    </source>
</reference>
<reference evidence="4 5" key="1">
    <citation type="journal article" date="2017" name="Syst. Appl. Microbiol.">
        <title>Soybeans inoculated with root zone soils of Canadian native legumes harbour diverse and novel Bradyrhizobium spp. that possess agricultural potential.</title>
        <authorList>
            <person name="Bromfield E.S.P."/>
            <person name="Cloutier S."/>
            <person name="Tambong J.T."/>
            <person name="Tran Thi T.V."/>
        </authorList>
    </citation>
    <scope>NUCLEOTIDE SEQUENCE [LARGE SCALE GENOMIC DNA]</scope>
    <source>
        <strain evidence="4 5">323S2</strain>
    </source>
</reference>
<reference evidence="3" key="2">
    <citation type="submission" date="2020-06" db="EMBL/GenBank/DDBJ databases">
        <title>Whole Genome Sequence of Bradyrhizobium sp. Strain 323S2.</title>
        <authorList>
            <person name="Bromfield E.S.P."/>
        </authorList>
    </citation>
    <scope>NUCLEOTIDE SEQUENCE [LARGE SCALE GENOMIC DNA]</scope>
    <source>
        <strain evidence="3">323S2</strain>
    </source>
</reference>
<evidence type="ECO:0000256" key="1">
    <source>
        <dbReference type="SAM" id="MobiDB-lite"/>
    </source>
</evidence>
<organism evidence="3">
    <name type="scientific">Bradyrhizobium barranii subsp. barranii</name>
    <dbReference type="NCBI Taxonomy" id="2823807"/>
    <lineage>
        <taxon>Bacteria</taxon>
        <taxon>Pseudomonadati</taxon>
        <taxon>Pseudomonadota</taxon>
        <taxon>Alphaproteobacteria</taxon>
        <taxon>Hyphomicrobiales</taxon>
        <taxon>Nitrobacteraceae</taxon>
        <taxon>Bradyrhizobium</taxon>
        <taxon>Bradyrhizobium barranii</taxon>
    </lineage>
</organism>
<keyword evidence="3" id="KW-0540">Nuclease</keyword>